<reference evidence="2 3" key="1">
    <citation type="submission" date="2020-04" db="EMBL/GenBank/DDBJ databases">
        <authorList>
            <person name="De Canck E."/>
        </authorList>
    </citation>
    <scope>NUCLEOTIDE SEQUENCE [LARGE SCALE GENOMIC DNA]</scope>
    <source>
        <strain evidence="2 3">LMG 28614</strain>
    </source>
</reference>
<proteinExistence type="predicted"/>
<gene>
    <name evidence="2" type="ORF">LMG28614_01193</name>
</gene>
<accession>A0A6S7AXN0</accession>
<evidence type="ECO:0000256" key="1">
    <source>
        <dbReference type="SAM" id="Phobius"/>
    </source>
</evidence>
<keyword evidence="1" id="KW-0812">Transmembrane</keyword>
<protein>
    <submittedName>
        <fullName evidence="2">Uncharacterized protein</fullName>
    </submittedName>
</protein>
<evidence type="ECO:0000313" key="3">
    <source>
        <dbReference type="Proteomes" id="UP000494365"/>
    </source>
</evidence>
<organism evidence="2 3">
    <name type="scientific">Paraburkholderia ultramafica</name>
    <dbReference type="NCBI Taxonomy" id="1544867"/>
    <lineage>
        <taxon>Bacteria</taxon>
        <taxon>Pseudomonadati</taxon>
        <taxon>Pseudomonadota</taxon>
        <taxon>Betaproteobacteria</taxon>
        <taxon>Burkholderiales</taxon>
        <taxon>Burkholderiaceae</taxon>
        <taxon>Paraburkholderia</taxon>
    </lineage>
</organism>
<feature type="transmembrane region" description="Helical" evidence="1">
    <location>
        <begin position="6"/>
        <end position="25"/>
    </location>
</feature>
<evidence type="ECO:0000313" key="2">
    <source>
        <dbReference type="EMBL" id="CAB3781214.1"/>
    </source>
</evidence>
<sequence length="124" mass="13645">MANFLFDLVSNFALLAIVLIACGLYNRFTPGPAINGVHVFAALALAAFVFDAALTFLVFADAQNRYGKFSTPAAFFSRATAYMLAIVAAFAWHHVARRKRSAKIRADEALVIRTSPYSESHLRM</sequence>
<dbReference type="Proteomes" id="UP000494365">
    <property type="component" value="Unassembled WGS sequence"/>
</dbReference>
<dbReference type="RefSeq" id="WP_175148622.1">
    <property type="nucleotide sequence ID" value="NZ_CADIKK010000004.1"/>
</dbReference>
<name>A0A6S7AXN0_9BURK</name>
<keyword evidence="3" id="KW-1185">Reference proteome</keyword>
<keyword evidence="1" id="KW-1133">Transmembrane helix</keyword>
<feature type="transmembrane region" description="Helical" evidence="1">
    <location>
        <begin position="79"/>
        <end position="96"/>
    </location>
</feature>
<dbReference type="EMBL" id="CADIKK010000004">
    <property type="protein sequence ID" value="CAB3781214.1"/>
    <property type="molecule type" value="Genomic_DNA"/>
</dbReference>
<feature type="transmembrane region" description="Helical" evidence="1">
    <location>
        <begin position="37"/>
        <end position="59"/>
    </location>
</feature>
<dbReference type="AlphaFoldDB" id="A0A6S7AXN0"/>
<keyword evidence="1" id="KW-0472">Membrane</keyword>